<dbReference type="Gene3D" id="3.40.630.10">
    <property type="entry name" value="Zn peptidases"/>
    <property type="match status" value="1"/>
</dbReference>
<reference evidence="2" key="1">
    <citation type="submission" date="2020-02" db="EMBL/GenBank/DDBJ databases">
        <authorList>
            <person name="Meier V. D."/>
        </authorList>
    </citation>
    <scope>NUCLEOTIDE SEQUENCE</scope>
    <source>
        <strain evidence="2">AVDCRST_MAG68</strain>
    </source>
</reference>
<proteinExistence type="predicted"/>
<sequence length="286" mass="30711">MAAVSAKRLEAHVRMLAEELAPRSIAHPANLDACAEYVAARMAECAPVTDQRYQAHGHTYRNVVARLGPAQGERVVVGAHYDAAGPFPGADDNASGVAGVIELSRVLAGVPLRRPVELVAYPCEEPPFFRTPYMGSAVHAASLRAAGVRVRAMIALEMIGYFSDAPGSQSFPTPLLKPFYPSRGDFITVVGKLGQGRLIRRVKRAMRGASPLDVRSIQAPTAVPGVDFSDHASYWAAGFGAVMVTDTAFYRNPYYHTARDTPDTLDYNRMAMVVEGVRAAVIALAA</sequence>
<dbReference type="GO" id="GO:0008235">
    <property type="term" value="F:metalloexopeptidase activity"/>
    <property type="evidence" value="ECO:0007669"/>
    <property type="project" value="InterPro"/>
</dbReference>
<dbReference type="InterPro" id="IPR007484">
    <property type="entry name" value="Peptidase_M28"/>
</dbReference>
<feature type="domain" description="Peptidase M28" evidence="1">
    <location>
        <begin position="62"/>
        <end position="279"/>
    </location>
</feature>
<dbReference type="GO" id="GO:0006508">
    <property type="term" value="P:proteolysis"/>
    <property type="evidence" value="ECO:0007669"/>
    <property type="project" value="InterPro"/>
</dbReference>
<protein>
    <submittedName>
        <fullName evidence="2">Uncharacterized protein YfbL</fullName>
    </submittedName>
</protein>
<dbReference type="AlphaFoldDB" id="A0A6J4KM53"/>
<gene>
    <name evidence="2" type="ORF">AVDCRST_MAG68-1042</name>
</gene>
<name>A0A6J4KM53_9BACT</name>
<evidence type="ECO:0000313" key="2">
    <source>
        <dbReference type="EMBL" id="CAA9308332.1"/>
    </source>
</evidence>
<dbReference type="SUPFAM" id="SSF53187">
    <property type="entry name" value="Zn-dependent exopeptidases"/>
    <property type="match status" value="1"/>
</dbReference>
<dbReference type="PANTHER" id="PTHR12147">
    <property type="entry name" value="METALLOPEPTIDASE M28 FAMILY MEMBER"/>
    <property type="match status" value="1"/>
</dbReference>
<organism evidence="2">
    <name type="scientific">uncultured Gemmatimonadota bacterium</name>
    <dbReference type="NCBI Taxonomy" id="203437"/>
    <lineage>
        <taxon>Bacteria</taxon>
        <taxon>Pseudomonadati</taxon>
        <taxon>Gemmatimonadota</taxon>
        <taxon>environmental samples</taxon>
    </lineage>
</organism>
<evidence type="ECO:0000259" key="1">
    <source>
        <dbReference type="Pfam" id="PF04389"/>
    </source>
</evidence>
<dbReference type="Pfam" id="PF04389">
    <property type="entry name" value="Peptidase_M28"/>
    <property type="match status" value="1"/>
</dbReference>
<dbReference type="InterPro" id="IPR045175">
    <property type="entry name" value="M28_fam"/>
</dbReference>
<accession>A0A6J4KM53</accession>
<dbReference type="PANTHER" id="PTHR12147:SF26">
    <property type="entry name" value="PEPTIDASE M28 DOMAIN-CONTAINING PROTEIN"/>
    <property type="match status" value="1"/>
</dbReference>
<dbReference type="EMBL" id="CADCTW010000059">
    <property type="protein sequence ID" value="CAA9308332.1"/>
    <property type="molecule type" value="Genomic_DNA"/>
</dbReference>